<reference evidence="3" key="1">
    <citation type="submission" date="2017-11" db="EMBL/GenBank/DDBJ databases">
        <authorList>
            <person name="Lima N.C."/>
            <person name="Parody-Merino A.M."/>
            <person name="Battley P.F."/>
            <person name="Fidler A.E."/>
            <person name="Prosdocimi F."/>
        </authorList>
    </citation>
    <scope>NUCLEOTIDE SEQUENCE [LARGE SCALE GENOMIC DNA]</scope>
</reference>
<reference evidence="3" key="2">
    <citation type="submission" date="2017-12" db="EMBL/GenBank/DDBJ databases">
        <title>Genome sequence of the Bar-tailed Godwit (Limosa lapponica baueri).</title>
        <authorList>
            <person name="Lima N.C.B."/>
            <person name="Parody-Merino A.M."/>
            <person name="Battley P.F."/>
            <person name="Fidler A.E."/>
            <person name="Prosdocimi F."/>
        </authorList>
    </citation>
    <scope>NUCLEOTIDE SEQUENCE [LARGE SCALE GENOMIC DNA]</scope>
</reference>
<feature type="region of interest" description="Disordered" evidence="1">
    <location>
        <begin position="81"/>
        <end position="136"/>
    </location>
</feature>
<feature type="compositionally biased region" description="Basic and acidic residues" evidence="1">
    <location>
        <begin position="103"/>
        <end position="118"/>
    </location>
</feature>
<evidence type="ECO:0000313" key="3">
    <source>
        <dbReference type="Proteomes" id="UP000233556"/>
    </source>
</evidence>
<accession>A0A2I0TDA1</accession>
<feature type="compositionally biased region" description="Polar residues" evidence="1">
    <location>
        <begin position="84"/>
        <end position="99"/>
    </location>
</feature>
<gene>
    <name evidence="2" type="ORF">llap_17905</name>
</gene>
<feature type="region of interest" description="Disordered" evidence="1">
    <location>
        <begin position="1"/>
        <end position="55"/>
    </location>
</feature>
<organism evidence="2 3">
    <name type="scientific">Limosa lapponica baueri</name>
    <dbReference type="NCBI Taxonomy" id="1758121"/>
    <lineage>
        <taxon>Eukaryota</taxon>
        <taxon>Metazoa</taxon>
        <taxon>Chordata</taxon>
        <taxon>Craniata</taxon>
        <taxon>Vertebrata</taxon>
        <taxon>Euteleostomi</taxon>
        <taxon>Archelosauria</taxon>
        <taxon>Archosauria</taxon>
        <taxon>Dinosauria</taxon>
        <taxon>Saurischia</taxon>
        <taxon>Theropoda</taxon>
        <taxon>Coelurosauria</taxon>
        <taxon>Aves</taxon>
        <taxon>Neognathae</taxon>
        <taxon>Neoaves</taxon>
        <taxon>Charadriiformes</taxon>
        <taxon>Scolopacidae</taxon>
        <taxon>Limosa</taxon>
    </lineage>
</organism>
<sequence length="157" mass="16548">MGTPHPAPPPAPWPQPHPHPPYGLSPGGAAPAGPSRCPGERGSTPGRAANEAGKQKEMGIEIHNYEEFKIVNLIQPVPTKLLRDSQTPPKGNLCNSPRSSGLDLRRETGGIATGDRDTVQAPRTVSHNDTDTCHLGQQPWQPLLALARPGGNGSGPF</sequence>
<feature type="compositionally biased region" description="Pro residues" evidence="1">
    <location>
        <begin position="1"/>
        <end position="23"/>
    </location>
</feature>
<dbReference type="EMBL" id="KZ512267">
    <property type="protein sequence ID" value="PKU31788.1"/>
    <property type="molecule type" value="Genomic_DNA"/>
</dbReference>
<dbReference type="AlphaFoldDB" id="A0A2I0TDA1"/>
<proteinExistence type="predicted"/>
<evidence type="ECO:0000313" key="2">
    <source>
        <dbReference type="EMBL" id="PKU31788.1"/>
    </source>
</evidence>
<evidence type="ECO:0000256" key="1">
    <source>
        <dbReference type="SAM" id="MobiDB-lite"/>
    </source>
</evidence>
<protein>
    <submittedName>
        <fullName evidence="2">Uncharacterized protein</fullName>
    </submittedName>
</protein>
<keyword evidence="3" id="KW-1185">Reference proteome</keyword>
<name>A0A2I0TDA1_LIMLA</name>
<dbReference type="Proteomes" id="UP000233556">
    <property type="component" value="Unassembled WGS sequence"/>
</dbReference>